<evidence type="ECO:0000256" key="6">
    <source>
        <dbReference type="PROSITE-ProRule" id="PRU00169"/>
    </source>
</evidence>
<organism evidence="8 9">
    <name type="scientific">Yoonia ponticola</name>
    <dbReference type="NCBI Taxonomy" id="1524255"/>
    <lineage>
        <taxon>Bacteria</taxon>
        <taxon>Pseudomonadati</taxon>
        <taxon>Pseudomonadota</taxon>
        <taxon>Alphaproteobacteria</taxon>
        <taxon>Rhodobacterales</taxon>
        <taxon>Paracoccaceae</taxon>
        <taxon>Yoonia</taxon>
    </lineage>
</organism>
<dbReference type="Pfam" id="PF00072">
    <property type="entry name" value="Response_reg"/>
    <property type="match status" value="1"/>
</dbReference>
<keyword evidence="1 6" id="KW-0597">Phosphoprotein</keyword>
<evidence type="ECO:0000256" key="1">
    <source>
        <dbReference type="ARBA" id="ARBA00022553"/>
    </source>
</evidence>
<evidence type="ECO:0000259" key="7">
    <source>
        <dbReference type="PROSITE" id="PS50110"/>
    </source>
</evidence>
<proteinExistence type="predicted"/>
<dbReference type="GO" id="GO:0032993">
    <property type="term" value="C:protein-DNA complex"/>
    <property type="evidence" value="ECO:0007669"/>
    <property type="project" value="TreeGrafter"/>
</dbReference>
<evidence type="ECO:0000256" key="5">
    <source>
        <dbReference type="ARBA" id="ARBA00023163"/>
    </source>
</evidence>
<sequence length="325" mass="35493">MKILAVDDDPFILEILTMMAAKVGYTDVVTMPSGESALNLLNKGKDVFDCMLLDINMPGIDGIELCKLVRSLPDYDKTPIIMLTAMSDKDHILRAFKAGATDYASKPFDIVELNARLRMAEQVVVARQEVAAVLPSVNTEEPEVDTSPSFELSDEIQIEGISDIIGYGALANYLTQLSTARLTGSQVFAVKIDQIEAIYAQATSDEFLYAVSEVADAINTMLQSSGYLMAYAGNGAFVVVSNKATLESSAALEAEVQNLLDEKNTEFDNGNPLDLEVSFGNPIRPNASKNQRVRKTFDRAIARAENRVLKKRNDPRAVSVRLVGL</sequence>
<evidence type="ECO:0000256" key="3">
    <source>
        <dbReference type="ARBA" id="ARBA00023015"/>
    </source>
</evidence>
<keyword evidence="9" id="KW-1185">Reference proteome</keyword>
<protein>
    <submittedName>
        <fullName evidence="8">CheY-like chemotaxis protein/GGDEF domain-containing protein</fullName>
    </submittedName>
</protein>
<dbReference type="EMBL" id="JACIJM010000009">
    <property type="protein sequence ID" value="MBB5723241.1"/>
    <property type="molecule type" value="Genomic_DNA"/>
</dbReference>
<dbReference type="InterPro" id="IPR039420">
    <property type="entry name" value="WalR-like"/>
</dbReference>
<dbReference type="AlphaFoldDB" id="A0A7W9BMT5"/>
<evidence type="ECO:0000313" key="9">
    <source>
        <dbReference type="Proteomes" id="UP000535415"/>
    </source>
</evidence>
<dbReference type="PROSITE" id="PS50110">
    <property type="entry name" value="RESPONSE_REGULATORY"/>
    <property type="match status" value="1"/>
</dbReference>
<dbReference type="GO" id="GO:0000156">
    <property type="term" value="F:phosphorelay response regulator activity"/>
    <property type="evidence" value="ECO:0007669"/>
    <property type="project" value="TreeGrafter"/>
</dbReference>
<keyword evidence="4" id="KW-0238">DNA-binding</keyword>
<keyword evidence="3" id="KW-0805">Transcription regulation</keyword>
<keyword evidence="2" id="KW-0902">Two-component regulatory system</keyword>
<dbReference type="GO" id="GO:0005829">
    <property type="term" value="C:cytosol"/>
    <property type="evidence" value="ECO:0007669"/>
    <property type="project" value="TreeGrafter"/>
</dbReference>
<dbReference type="PANTHER" id="PTHR48111:SF1">
    <property type="entry name" value="TWO-COMPONENT RESPONSE REGULATOR ORR33"/>
    <property type="match status" value="1"/>
</dbReference>
<gene>
    <name evidence="8" type="ORF">FHS72_002881</name>
</gene>
<dbReference type="SUPFAM" id="SSF52172">
    <property type="entry name" value="CheY-like"/>
    <property type="match status" value="1"/>
</dbReference>
<evidence type="ECO:0000313" key="8">
    <source>
        <dbReference type="EMBL" id="MBB5723241.1"/>
    </source>
</evidence>
<dbReference type="InterPro" id="IPR011006">
    <property type="entry name" value="CheY-like_superfamily"/>
</dbReference>
<dbReference type="GO" id="GO:0000976">
    <property type="term" value="F:transcription cis-regulatory region binding"/>
    <property type="evidence" value="ECO:0007669"/>
    <property type="project" value="TreeGrafter"/>
</dbReference>
<feature type="modified residue" description="4-aspartylphosphate" evidence="6">
    <location>
        <position position="54"/>
    </location>
</feature>
<dbReference type="InterPro" id="IPR001789">
    <property type="entry name" value="Sig_transdc_resp-reg_receiver"/>
</dbReference>
<dbReference type="Gene3D" id="3.40.50.2300">
    <property type="match status" value="1"/>
</dbReference>
<feature type="domain" description="Response regulatory" evidence="7">
    <location>
        <begin position="2"/>
        <end position="121"/>
    </location>
</feature>
<comment type="caution">
    <text evidence="8">The sequence shown here is derived from an EMBL/GenBank/DDBJ whole genome shotgun (WGS) entry which is preliminary data.</text>
</comment>
<reference evidence="8 9" key="1">
    <citation type="submission" date="2020-08" db="EMBL/GenBank/DDBJ databases">
        <title>Genomic Encyclopedia of Type Strains, Phase IV (KMG-IV): sequencing the most valuable type-strain genomes for metagenomic binning, comparative biology and taxonomic classification.</title>
        <authorList>
            <person name="Goeker M."/>
        </authorList>
    </citation>
    <scope>NUCLEOTIDE SEQUENCE [LARGE SCALE GENOMIC DNA]</scope>
    <source>
        <strain evidence="8 9">DSM 101064</strain>
    </source>
</reference>
<dbReference type="RefSeq" id="WP_183530281.1">
    <property type="nucleotide sequence ID" value="NZ_JACIJM010000009.1"/>
</dbReference>
<evidence type="ECO:0000256" key="4">
    <source>
        <dbReference type="ARBA" id="ARBA00023125"/>
    </source>
</evidence>
<accession>A0A7W9BMT5</accession>
<keyword evidence="5" id="KW-0804">Transcription</keyword>
<dbReference type="Proteomes" id="UP000535415">
    <property type="component" value="Unassembled WGS sequence"/>
</dbReference>
<dbReference type="PANTHER" id="PTHR48111">
    <property type="entry name" value="REGULATOR OF RPOS"/>
    <property type="match status" value="1"/>
</dbReference>
<dbReference type="SMART" id="SM00448">
    <property type="entry name" value="REC"/>
    <property type="match status" value="1"/>
</dbReference>
<name>A0A7W9BMT5_9RHOB</name>
<evidence type="ECO:0000256" key="2">
    <source>
        <dbReference type="ARBA" id="ARBA00023012"/>
    </source>
</evidence>
<dbReference type="GO" id="GO:0006355">
    <property type="term" value="P:regulation of DNA-templated transcription"/>
    <property type="evidence" value="ECO:0007669"/>
    <property type="project" value="TreeGrafter"/>
</dbReference>